<dbReference type="GO" id="GO:1904491">
    <property type="term" value="P:protein localization to ciliary transition zone"/>
    <property type="evidence" value="ECO:0007669"/>
    <property type="project" value="TreeGrafter"/>
</dbReference>
<accession>A0A8T0FKN8</accession>
<keyword evidence="5 7" id="KW-1133">Transmembrane helix</keyword>
<reference evidence="8" key="2">
    <citation type="submission" date="2020-06" db="EMBL/GenBank/DDBJ databases">
        <authorList>
            <person name="Sheffer M."/>
        </authorList>
    </citation>
    <scope>NUCLEOTIDE SEQUENCE</scope>
</reference>
<evidence type="ECO:0000256" key="3">
    <source>
        <dbReference type="ARBA" id="ARBA00022692"/>
    </source>
</evidence>
<name>A0A8T0FKN8_ARGBR</name>
<keyword evidence="3 7" id="KW-0812">Transmembrane</keyword>
<evidence type="ECO:0000256" key="6">
    <source>
        <dbReference type="ARBA" id="ARBA00023136"/>
    </source>
</evidence>
<dbReference type="PANTHER" id="PTHR34341">
    <property type="entry name" value="TRANSMEMBRANE PROTEIN 107"/>
    <property type="match status" value="1"/>
</dbReference>
<dbReference type="GO" id="GO:0036038">
    <property type="term" value="C:MKS complex"/>
    <property type="evidence" value="ECO:0007669"/>
    <property type="project" value="TreeGrafter"/>
</dbReference>
<dbReference type="Proteomes" id="UP000807504">
    <property type="component" value="Unassembled WGS sequence"/>
</dbReference>
<dbReference type="Pfam" id="PF14995">
    <property type="entry name" value="TMEM107"/>
    <property type="match status" value="1"/>
</dbReference>
<comment type="subcellular location">
    <subcellularLocation>
        <location evidence="1">Membrane</location>
        <topology evidence="1">Multi-pass membrane protein</topology>
    </subcellularLocation>
</comment>
<evidence type="ECO:0000256" key="7">
    <source>
        <dbReference type="SAM" id="Phobius"/>
    </source>
</evidence>
<dbReference type="GO" id="GO:1905515">
    <property type="term" value="P:non-motile cilium assembly"/>
    <property type="evidence" value="ECO:0007669"/>
    <property type="project" value="TreeGrafter"/>
</dbReference>
<comment type="caution">
    <text evidence="8">The sequence shown here is derived from an EMBL/GenBank/DDBJ whole genome shotgun (WGS) entry which is preliminary data.</text>
</comment>
<feature type="transmembrane region" description="Helical" evidence="7">
    <location>
        <begin position="74"/>
        <end position="92"/>
    </location>
</feature>
<evidence type="ECO:0000313" key="8">
    <source>
        <dbReference type="EMBL" id="KAF8790935.1"/>
    </source>
</evidence>
<reference evidence="8" key="1">
    <citation type="journal article" date="2020" name="bioRxiv">
        <title>Chromosome-level reference genome of the European wasp spider Argiope bruennichi: a resource for studies on range expansion and evolutionary adaptation.</title>
        <authorList>
            <person name="Sheffer M.M."/>
            <person name="Hoppe A."/>
            <person name="Krehenwinkel H."/>
            <person name="Uhl G."/>
            <person name="Kuss A.W."/>
            <person name="Jensen L."/>
            <person name="Jensen C."/>
            <person name="Gillespie R.G."/>
            <person name="Hoff K.J."/>
            <person name="Prost S."/>
        </authorList>
    </citation>
    <scope>NUCLEOTIDE SEQUENCE</scope>
</reference>
<keyword evidence="4" id="KW-0970">Cilium biogenesis/degradation</keyword>
<evidence type="ECO:0000256" key="2">
    <source>
        <dbReference type="ARBA" id="ARBA00015652"/>
    </source>
</evidence>
<evidence type="ECO:0000313" key="9">
    <source>
        <dbReference type="Proteomes" id="UP000807504"/>
    </source>
</evidence>
<dbReference type="InterPro" id="IPR029248">
    <property type="entry name" value="TMEM107"/>
</dbReference>
<feature type="transmembrane region" description="Helical" evidence="7">
    <location>
        <begin position="98"/>
        <end position="116"/>
    </location>
</feature>
<evidence type="ECO:0000256" key="1">
    <source>
        <dbReference type="ARBA" id="ARBA00004141"/>
    </source>
</evidence>
<proteinExistence type="predicted"/>
<sequence length="156" mass="17530">MILIFKKEGIAEKNVPIYLNVKDGELQAHYVQDDLQQIINRYTVVFSVSTTLLSVEFLSFIAGVSMFTKWQNQVSIICHLLGTCFLSFLLYVKWNDELFYSSFLLCAVLPFITEAFPAANHLLVKAALGPLGYLMTPGVRFLATNGRDNAVADVDR</sequence>
<dbReference type="PANTHER" id="PTHR34341:SF1">
    <property type="entry name" value="TRANSMEMBRANE PROTEIN 107"/>
    <property type="match status" value="1"/>
</dbReference>
<dbReference type="EMBL" id="JABXBU010000011">
    <property type="protein sequence ID" value="KAF8790935.1"/>
    <property type="molecule type" value="Genomic_DNA"/>
</dbReference>
<dbReference type="AlphaFoldDB" id="A0A8T0FKN8"/>
<feature type="transmembrane region" description="Helical" evidence="7">
    <location>
        <begin position="44"/>
        <end position="67"/>
    </location>
</feature>
<dbReference type="GO" id="GO:0016020">
    <property type="term" value="C:membrane"/>
    <property type="evidence" value="ECO:0007669"/>
    <property type="project" value="UniProtKB-SubCell"/>
</dbReference>
<gene>
    <name evidence="8" type="ORF">HNY73_005877</name>
</gene>
<keyword evidence="9" id="KW-1185">Reference proteome</keyword>
<evidence type="ECO:0000256" key="5">
    <source>
        <dbReference type="ARBA" id="ARBA00022989"/>
    </source>
</evidence>
<evidence type="ECO:0000256" key="4">
    <source>
        <dbReference type="ARBA" id="ARBA00022794"/>
    </source>
</evidence>
<keyword evidence="6 7" id="KW-0472">Membrane</keyword>
<organism evidence="8 9">
    <name type="scientific">Argiope bruennichi</name>
    <name type="common">Wasp spider</name>
    <name type="synonym">Aranea bruennichi</name>
    <dbReference type="NCBI Taxonomy" id="94029"/>
    <lineage>
        <taxon>Eukaryota</taxon>
        <taxon>Metazoa</taxon>
        <taxon>Ecdysozoa</taxon>
        <taxon>Arthropoda</taxon>
        <taxon>Chelicerata</taxon>
        <taxon>Arachnida</taxon>
        <taxon>Araneae</taxon>
        <taxon>Araneomorphae</taxon>
        <taxon>Entelegynae</taxon>
        <taxon>Araneoidea</taxon>
        <taxon>Araneidae</taxon>
        <taxon>Argiope</taxon>
    </lineage>
</organism>
<protein>
    <recommendedName>
        <fullName evidence="2">Transmembrane protein 107</fullName>
    </recommendedName>
</protein>